<name>A0A226EYG3_FOLCA</name>
<reference evidence="6 7" key="1">
    <citation type="submission" date="2015-12" db="EMBL/GenBank/DDBJ databases">
        <title>The genome of Folsomia candida.</title>
        <authorList>
            <person name="Faddeeva A."/>
            <person name="Derks M.F."/>
            <person name="Anvar Y."/>
            <person name="Smit S."/>
            <person name="Van Straalen N."/>
            <person name="Roelofs D."/>
        </authorList>
    </citation>
    <scope>NUCLEOTIDE SEQUENCE [LARGE SCALE GENOMIC DNA]</scope>
    <source>
        <strain evidence="6 7">VU population</strain>
        <tissue evidence="6">Whole body</tissue>
    </source>
</reference>
<feature type="transmembrane region" description="Helical" evidence="5">
    <location>
        <begin position="144"/>
        <end position="164"/>
    </location>
</feature>
<dbReference type="OMA" id="HEMSHTH"/>
<dbReference type="EMBL" id="LNIX01000001">
    <property type="protein sequence ID" value="OXA62642.1"/>
    <property type="molecule type" value="Genomic_DNA"/>
</dbReference>
<dbReference type="OrthoDB" id="448280at2759"/>
<dbReference type="AlphaFoldDB" id="A0A226EYG3"/>
<comment type="subcellular location">
    <subcellularLocation>
        <location evidence="1">Membrane</location>
        <topology evidence="1">Multi-pass membrane protein</topology>
    </subcellularLocation>
</comment>
<feature type="transmembrane region" description="Helical" evidence="5">
    <location>
        <begin position="90"/>
        <end position="110"/>
    </location>
</feature>
<evidence type="ECO:0000256" key="2">
    <source>
        <dbReference type="ARBA" id="ARBA00022692"/>
    </source>
</evidence>
<feature type="transmembrane region" description="Helical" evidence="5">
    <location>
        <begin position="48"/>
        <end position="69"/>
    </location>
</feature>
<organism evidence="6 7">
    <name type="scientific">Folsomia candida</name>
    <name type="common">Springtail</name>
    <dbReference type="NCBI Taxonomy" id="158441"/>
    <lineage>
        <taxon>Eukaryota</taxon>
        <taxon>Metazoa</taxon>
        <taxon>Ecdysozoa</taxon>
        <taxon>Arthropoda</taxon>
        <taxon>Hexapoda</taxon>
        <taxon>Collembola</taxon>
        <taxon>Entomobryomorpha</taxon>
        <taxon>Isotomoidea</taxon>
        <taxon>Isotomidae</taxon>
        <taxon>Proisotominae</taxon>
        <taxon>Folsomia</taxon>
    </lineage>
</organism>
<dbReference type="Proteomes" id="UP000198287">
    <property type="component" value="Unassembled WGS sequence"/>
</dbReference>
<evidence type="ECO:0000313" key="7">
    <source>
        <dbReference type="Proteomes" id="UP000198287"/>
    </source>
</evidence>
<dbReference type="PANTHER" id="PTHR11040:SF140">
    <property type="entry name" value="ZRT (ZRT), IRT- (IRT-) LIKE PROTEIN TRANSPORTER"/>
    <property type="match status" value="1"/>
</dbReference>
<dbReference type="PANTHER" id="PTHR11040">
    <property type="entry name" value="ZINC/IRON TRANSPORTER"/>
    <property type="match status" value="1"/>
</dbReference>
<protein>
    <submittedName>
        <fullName evidence="6">Zinc transporter ZIP1</fullName>
    </submittedName>
</protein>
<dbReference type="STRING" id="158441.A0A226EYG3"/>
<dbReference type="GO" id="GO:0005886">
    <property type="term" value="C:plasma membrane"/>
    <property type="evidence" value="ECO:0007669"/>
    <property type="project" value="TreeGrafter"/>
</dbReference>
<evidence type="ECO:0000256" key="5">
    <source>
        <dbReference type="SAM" id="Phobius"/>
    </source>
</evidence>
<accession>A0A226EYG3</accession>
<proteinExistence type="predicted"/>
<feature type="transmembrane region" description="Helical" evidence="5">
    <location>
        <begin position="204"/>
        <end position="226"/>
    </location>
</feature>
<keyword evidence="2 5" id="KW-0812">Transmembrane</keyword>
<evidence type="ECO:0000256" key="1">
    <source>
        <dbReference type="ARBA" id="ARBA00004141"/>
    </source>
</evidence>
<evidence type="ECO:0000256" key="4">
    <source>
        <dbReference type="ARBA" id="ARBA00023136"/>
    </source>
</evidence>
<dbReference type="InterPro" id="IPR003689">
    <property type="entry name" value="ZIP"/>
</dbReference>
<sequence length="260" mass="28309">MDLSIVKEIVILFLFFIVLFCVFVPVKFAASAAESGVDIFHLDRYASIVSILNCYAAGIFLGTCLLHLFPDVQDNVNQAMQQIDPDNKFPFANFTIAIGFFMLLTIEQIISDIRERNFSLSRPEALPILGESRITDDDDTPSEIITGALVLHKIVISFSLGLTLSQSPLSTIKSAICGVIFALSSPVGIGIGLLLTNLETLNGSLVVGSLQGFAAGTFLYVVFLEVLPNEFRSGHLHLPKLLSFILGFSTICGVIFLFPD</sequence>
<keyword evidence="3 5" id="KW-1133">Transmembrane helix</keyword>
<feature type="transmembrane region" description="Helical" evidence="5">
    <location>
        <begin position="176"/>
        <end position="198"/>
    </location>
</feature>
<dbReference type="Pfam" id="PF02535">
    <property type="entry name" value="Zip"/>
    <property type="match status" value="2"/>
</dbReference>
<keyword evidence="7" id="KW-1185">Reference proteome</keyword>
<evidence type="ECO:0000313" key="6">
    <source>
        <dbReference type="EMBL" id="OXA62642.1"/>
    </source>
</evidence>
<keyword evidence="4 5" id="KW-0472">Membrane</keyword>
<comment type="caution">
    <text evidence="6">The sequence shown here is derived from an EMBL/GenBank/DDBJ whole genome shotgun (WGS) entry which is preliminary data.</text>
</comment>
<evidence type="ECO:0000256" key="3">
    <source>
        <dbReference type="ARBA" id="ARBA00022989"/>
    </source>
</evidence>
<gene>
    <name evidence="6" type="ORF">Fcan01_02702</name>
</gene>
<feature type="transmembrane region" description="Helical" evidence="5">
    <location>
        <begin position="238"/>
        <end position="258"/>
    </location>
</feature>
<dbReference type="GO" id="GO:0005385">
    <property type="term" value="F:zinc ion transmembrane transporter activity"/>
    <property type="evidence" value="ECO:0007669"/>
    <property type="project" value="TreeGrafter"/>
</dbReference>